<dbReference type="EMBL" id="QETB01000001">
    <property type="protein sequence ID" value="PWF27256.1"/>
    <property type="molecule type" value="Genomic_DNA"/>
</dbReference>
<proteinExistence type="inferred from homology"/>
<dbReference type="Gene3D" id="3.40.50.970">
    <property type="match status" value="2"/>
</dbReference>
<dbReference type="EC" id="2.2.1.9" evidence="6"/>
<organism evidence="9 10">
    <name type="scientific">Ancrocorticia populi</name>
    <dbReference type="NCBI Taxonomy" id="2175228"/>
    <lineage>
        <taxon>Bacteria</taxon>
        <taxon>Bacillati</taxon>
        <taxon>Actinomycetota</taxon>
        <taxon>Actinomycetes</taxon>
        <taxon>Actinomycetales</taxon>
        <taxon>Actinomycetaceae</taxon>
        <taxon>Ancrocorticia</taxon>
    </lineage>
</organism>
<dbReference type="GO" id="GO:0000287">
    <property type="term" value="F:magnesium ion binding"/>
    <property type="evidence" value="ECO:0007669"/>
    <property type="project" value="UniProtKB-UniRule"/>
</dbReference>
<keyword evidence="3 6" id="KW-0460">Magnesium</keyword>
<keyword evidence="2 6" id="KW-0479">Metal-binding</keyword>
<keyword evidence="1 6" id="KW-0808">Transferase</keyword>
<dbReference type="UniPathway" id="UPA00079"/>
<evidence type="ECO:0000259" key="8">
    <source>
        <dbReference type="Pfam" id="PF02776"/>
    </source>
</evidence>
<comment type="pathway">
    <text evidence="6">Quinol/quinone metabolism; 1,4-dihydroxy-2-naphthoate biosynthesis; 1,4-dihydroxy-2-naphthoate from chorismate: step 2/7.</text>
</comment>
<evidence type="ECO:0000256" key="1">
    <source>
        <dbReference type="ARBA" id="ARBA00022679"/>
    </source>
</evidence>
<evidence type="ECO:0000259" key="7">
    <source>
        <dbReference type="Pfam" id="PF02775"/>
    </source>
</evidence>
<evidence type="ECO:0000256" key="4">
    <source>
        <dbReference type="ARBA" id="ARBA00023052"/>
    </source>
</evidence>
<dbReference type="Pfam" id="PF02775">
    <property type="entry name" value="TPP_enzyme_C"/>
    <property type="match status" value="1"/>
</dbReference>
<keyword evidence="6" id="KW-0474">Menaquinone biosynthesis</keyword>
<comment type="pathway">
    <text evidence="6">Quinol/quinone metabolism; menaquinone biosynthesis.</text>
</comment>
<comment type="function">
    <text evidence="6">Catalyzes the thiamine diphosphate-dependent decarboxylation of 2-oxoglutarate and the subsequent addition of the resulting succinic semialdehyde-thiamine pyrophosphate anion to isochorismate to yield 2-succinyl-5-enolpyruvyl-6-hydroxy-3-cyclohexene-1-carboxylate (SEPHCHC).</text>
</comment>
<dbReference type="PANTHER" id="PTHR42916:SF1">
    <property type="entry name" value="PROTEIN PHYLLO, CHLOROPLASTIC"/>
    <property type="match status" value="1"/>
</dbReference>
<dbReference type="PIRSF" id="PIRSF004983">
    <property type="entry name" value="MenD"/>
    <property type="match status" value="1"/>
</dbReference>
<comment type="cofactor">
    <cofactor evidence="6">
        <name>Mg(2+)</name>
        <dbReference type="ChEBI" id="CHEBI:18420"/>
    </cofactor>
    <cofactor evidence="6">
        <name>Mn(2+)</name>
        <dbReference type="ChEBI" id="CHEBI:29035"/>
    </cofactor>
</comment>
<dbReference type="GO" id="GO:0009234">
    <property type="term" value="P:menaquinone biosynthetic process"/>
    <property type="evidence" value="ECO:0007669"/>
    <property type="project" value="UniProtKB-UniRule"/>
</dbReference>
<keyword evidence="4 6" id="KW-0786">Thiamine pyrophosphate</keyword>
<evidence type="ECO:0000256" key="5">
    <source>
        <dbReference type="ARBA" id="ARBA00023211"/>
    </source>
</evidence>
<comment type="similarity">
    <text evidence="6">Belongs to the TPP enzyme family. MenD subfamily.</text>
</comment>
<dbReference type="InterPro" id="IPR029061">
    <property type="entry name" value="THDP-binding"/>
</dbReference>
<dbReference type="Proteomes" id="UP000245283">
    <property type="component" value="Unassembled WGS sequence"/>
</dbReference>
<dbReference type="InterPro" id="IPR012001">
    <property type="entry name" value="Thiamin_PyroP_enz_TPP-bd_dom"/>
</dbReference>
<feature type="domain" description="Thiamine pyrophosphate enzyme N-terminal TPP-binding" evidence="8">
    <location>
        <begin position="8"/>
        <end position="121"/>
    </location>
</feature>
<evidence type="ECO:0000256" key="6">
    <source>
        <dbReference type="HAMAP-Rule" id="MF_01659"/>
    </source>
</evidence>
<protein>
    <recommendedName>
        <fullName evidence="6">2-succinyl-5-enolpyruvyl-6-hydroxy-3-cyclohexene-1-carboxylate synthase</fullName>
        <shortName evidence="6">SEPHCHC synthase</shortName>
        <ecNumber evidence="6">2.2.1.9</ecNumber>
    </recommendedName>
    <alternativeName>
        <fullName evidence="6">Menaquinone biosynthesis protein MenD</fullName>
    </alternativeName>
</protein>
<dbReference type="RefSeq" id="WP_109092755.1">
    <property type="nucleotide sequence ID" value="NZ_QETB01000001.1"/>
</dbReference>
<dbReference type="SUPFAM" id="SSF52518">
    <property type="entry name" value="Thiamin diphosphate-binding fold (THDP-binding)"/>
    <property type="match status" value="2"/>
</dbReference>
<feature type="domain" description="Thiamine pyrophosphate enzyme TPP-binding" evidence="7">
    <location>
        <begin position="389"/>
        <end position="513"/>
    </location>
</feature>
<evidence type="ECO:0000313" key="10">
    <source>
        <dbReference type="Proteomes" id="UP000245283"/>
    </source>
</evidence>
<dbReference type="AlphaFoldDB" id="A0A2V1K727"/>
<dbReference type="InterPro" id="IPR011766">
    <property type="entry name" value="TPP_enzyme_TPP-bd"/>
</dbReference>
<comment type="cofactor">
    <cofactor evidence="6">
        <name>thiamine diphosphate</name>
        <dbReference type="ChEBI" id="CHEBI:58937"/>
    </cofactor>
    <text evidence="6">Binds 1 thiamine pyrophosphate per subunit.</text>
</comment>
<keyword evidence="10" id="KW-1185">Reference proteome</keyword>
<dbReference type="Pfam" id="PF02776">
    <property type="entry name" value="TPP_enzyme_N"/>
    <property type="match status" value="1"/>
</dbReference>
<dbReference type="NCBIfam" id="TIGR00173">
    <property type="entry name" value="menD"/>
    <property type="match status" value="1"/>
</dbReference>
<dbReference type="HAMAP" id="MF_01659">
    <property type="entry name" value="MenD"/>
    <property type="match status" value="1"/>
</dbReference>
<reference evidence="10" key="1">
    <citation type="submission" date="2018-05" db="EMBL/GenBank/DDBJ databases">
        <authorList>
            <person name="Li Y."/>
        </authorList>
    </citation>
    <scope>NUCLEOTIDE SEQUENCE [LARGE SCALE GENOMIC DNA]</scope>
    <source>
        <strain evidence="10">sk1b4</strain>
    </source>
</reference>
<gene>
    <name evidence="6 9" type="primary">menD</name>
    <name evidence="9" type="ORF">DD236_02340</name>
</gene>
<comment type="caution">
    <text evidence="9">The sequence shown here is derived from an EMBL/GenBank/DDBJ whole genome shotgun (WGS) entry which is preliminary data.</text>
</comment>
<dbReference type="InterPro" id="IPR004433">
    <property type="entry name" value="MenaQ_synth_MenD"/>
</dbReference>
<keyword evidence="5 6" id="KW-0464">Manganese</keyword>
<comment type="subunit">
    <text evidence="6">Homodimer.</text>
</comment>
<dbReference type="PANTHER" id="PTHR42916">
    <property type="entry name" value="2-SUCCINYL-5-ENOLPYRUVYL-6-HYDROXY-3-CYCLOHEXENE-1-CARBOXYLATE SYNTHASE"/>
    <property type="match status" value="1"/>
</dbReference>
<evidence type="ECO:0000313" key="9">
    <source>
        <dbReference type="EMBL" id="PWF27256.1"/>
    </source>
</evidence>
<comment type="catalytic activity">
    <reaction evidence="6">
        <text>isochorismate + 2-oxoglutarate + H(+) = 5-enolpyruvoyl-6-hydroxy-2-succinyl-cyclohex-3-ene-1-carboxylate + CO2</text>
        <dbReference type="Rhea" id="RHEA:25593"/>
        <dbReference type="ChEBI" id="CHEBI:15378"/>
        <dbReference type="ChEBI" id="CHEBI:16526"/>
        <dbReference type="ChEBI" id="CHEBI:16810"/>
        <dbReference type="ChEBI" id="CHEBI:29780"/>
        <dbReference type="ChEBI" id="CHEBI:58818"/>
        <dbReference type="EC" id="2.2.1.9"/>
    </reaction>
</comment>
<dbReference type="GO" id="GO:0030145">
    <property type="term" value="F:manganese ion binding"/>
    <property type="evidence" value="ECO:0007669"/>
    <property type="project" value="UniProtKB-UniRule"/>
</dbReference>
<evidence type="ECO:0000256" key="3">
    <source>
        <dbReference type="ARBA" id="ARBA00022842"/>
    </source>
</evidence>
<sequence length="537" mass="56906">MRGSISLATEIVAGLISAGVQHVAYCPGSRDAPFAYTLEAAERQGLIEVAVFSEERGAGFWAVGAAKAGETVAVVTTSGTAAAELHPALEEAYFQGLPVIAITADRPHEMRRVGASQTTHQEGIYGTSVVAQESLPAIDSPSEAQAKSIRSRVSRLIGAARGFMGQAGPAHLNVGFRDPLVPDDATFRFTDKHTKTVPAERVFPAWSWVVNEDLRTVVVAGDGAEPAIAAMANARAIPVLAEPTSGATDCEAWIPYEQQVVGHLGDQIEQIIVTGRPTLSRPIAALLGRQDVRKIVVASHREWTDVAGTAEIVVEGLSDSPHGYSDEWLNAWRSAAALVESKLDLSGLSLLSACHAVWHAEGDSQLWLGASNTIRGFDLVANAPGRSGVFANRGLAGIDGTIASALGFAMAARTPVRAVMGDMTFAYDLTSLAQRPEKVEAEGQEPDIQVIVLDDGGGSIFASLEHGNASPELYERFFAAKPQLDVCAAAEAAGWRARSVESLEDLERELTAPVRGRSVLHVKIPWPAAEIAFIRAC</sequence>
<dbReference type="OrthoDB" id="9791859at2"/>
<dbReference type="GO" id="GO:0070204">
    <property type="term" value="F:2-succinyl-5-enolpyruvyl-6-hydroxy-3-cyclohexene-1-carboxylic-acid synthase activity"/>
    <property type="evidence" value="ECO:0007669"/>
    <property type="project" value="UniProtKB-UniRule"/>
</dbReference>
<dbReference type="UniPathway" id="UPA01057">
    <property type="reaction ID" value="UER00164"/>
</dbReference>
<dbReference type="GO" id="GO:0030976">
    <property type="term" value="F:thiamine pyrophosphate binding"/>
    <property type="evidence" value="ECO:0007669"/>
    <property type="project" value="UniProtKB-UniRule"/>
</dbReference>
<dbReference type="Gene3D" id="3.40.50.1220">
    <property type="entry name" value="TPP-binding domain"/>
    <property type="match status" value="1"/>
</dbReference>
<name>A0A2V1K727_9ACTO</name>
<accession>A0A2V1K727</accession>
<evidence type="ECO:0000256" key="2">
    <source>
        <dbReference type="ARBA" id="ARBA00022723"/>
    </source>
</evidence>